<feature type="coiled-coil region" evidence="5">
    <location>
        <begin position="281"/>
        <end position="434"/>
    </location>
</feature>
<keyword evidence="5" id="KW-0175">Coiled coil</keyword>
<dbReference type="FunFam" id="3.10.20.90:FF:000013">
    <property type="entry name" value="radixin isoform X1"/>
    <property type="match status" value="1"/>
</dbReference>
<dbReference type="InterPro" id="IPR035963">
    <property type="entry name" value="FERM_2"/>
</dbReference>
<dbReference type="Pfam" id="PF00373">
    <property type="entry name" value="FERM_M"/>
    <property type="match status" value="1"/>
</dbReference>
<dbReference type="InterPro" id="IPR018980">
    <property type="entry name" value="FERM_PH-like_C"/>
</dbReference>
<organism evidence="7 8">
    <name type="scientific">Accipiter nisus</name>
    <name type="common">Eurasian sparrowhawk</name>
    <dbReference type="NCBI Taxonomy" id="211598"/>
    <lineage>
        <taxon>Eukaryota</taxon>
        <taxon>Metazoa</taxon>
        <taxon>Chordata</taxon>
        <taxon>Craniata</taxon>
        <taxon>Vertebrata</taxon>
        <taxon>Euteleostomi</taxon>
        <taxon>Archelosauria</taxon>
        <taxon>Archosauria</taxon>
        <taxon>Dinosauria</taxon>
        <taxon>Saurischia</taxon>
        <taxon>Theropoda</taxon>
        <taxon>Coelurosauria</taxon>
        <taxon>Aves</taxon>
        <taxon>Neognathae</taxon>
        <taxon>Neoaves</taxon>
        <taxon>Telluraves</taxon>
        <taxon>Accipitrimorphae</taxon>
        <taxon>Accipitriformes</taxon>
        <taxon>Accipitridae</taxon>
        <taxon>Accipitrinae</taxon>
        <taxon>Accipiter</taxon>
    </lineage>
</organism>
<name>A0A8B9MBZ8_9AVES</name>
<dbReference type="PROSITE" id="PS50057">
    <property type="entry name" value="FERM_3"/>
    <property type="match status" value="1"/>
</dbReference>
<evidence type="ECO:0000259" key="6">
    <source>
        <dbReference type="PROSITE" id="PS50057"/>
    </source>
</evidence>
<dbReference type="InterPro" id="IPR029071">
    <property type="entry name" value="Ubiquitin-like_domsf"/>
</dbReference>
<dbReference type="Gene3D" id="1.20.80.10">
    <property type="match status" value="1"/>
</dbReference>
<feature type="domain" description="FERM" evidence="6">
    <location>
        <begin position="1"/>
        <end position="274"/>
    </location>
</feature>
<dbReference type="InterPro" id="IPR019748">
    <property type="entry name" value="FERM_central"/>
</dbReference>
<dbReference type="SUPFAM" id="SSF54236">
    <property type="entry name" value="Ubiquitin-like"/>
    <property type="match status" value="1"/>
</dbReference>
<dbReference type="Pfam" id="PF00769">
    <property type="entry name" value="ERM_C"/>
    <property type="match status" value="1"/>
</dbReference>
<keyword evidence="2" id="KW-1003">Cell membrane</keyword>
<dbReference type="CDD" id="cd14473">
    <property type="entry name" value="FERM_B-lobe"/>
    <property type="match status" value="1"/>
</dbReference>
<dbReference type="InterPro" id="IPR046810">
    <property type="entry name" value="ERM_helical"/>
</dbReference>
<dbReference type="InterPro" id="IPR014352">
    <property type="entry name" value="FERM/acyl-CoA-bd_prot_sf"/>
</dbReference>
<dbReference type="SMART" id="SM00295">
    <property type="entry name" value="B41"/>
    <property type="match status" value="1"/>
</dbReference>
<dbReference type="GO" id="GO:0005886">
    <property type="term" value="C:plasma membrane"/>
    <property type="evidence" value="ECO:0007669"/>
    <property type="project" value="UniProtKB-SubCell"/>
</dbReference>
<evidence type="ECO:0000313" key="7">
    <source>
        <dbReference type="Ensembl" id="ENSANIP00000005692.1"/>
    </source>
</evidence>
<dbReference type="Proteomes" id="UP000694541">
    <property type="component" value="Unplaced"/>
</dbReference>
<dbReference type="CDD" id="cd13194">
    <property type="entry name" value="FERM_C_ERM"/>
    <property type="match status" value="1"/>
</dbReference>
<keyword evidence="8" id="KW-1185">Reference proteome</keyword>
<dbReference type="PANTHER" id="PTHR23281">
    <property type="entry name" value="MERLIN/MOESIN/EZRIN/RADIXIN"/>
    <property type="match status" value="1"/>
</dbReference>
<accession>A0A8B9MBZ8</accession>
<evidence type="ECO:0000256" key="4">
    <source>
        <dbReference type="PIRSR" id="PIRSR002305-1"/>
    </source>
</evidence>
<feature type="binding site" evidence="4">
    <location>
        <position position="257"/>
    </location>
    <ligand>
        <name>a 1,2-diacyl-sn-glycero-3-phospho-(1D-myo-inositol)</name>
        <dbReference type="ChEBI" id="CHEBI:57880"/>
    </ligand>
</feature>
<evidence type="ECO:0000313" key="8">
    <source>
        <dbReference type="Proteomes" id="UP000694541"/>
    </source>
</evidence>
<dbReference type="SUPFAM" id="SSF48678">
    <property type="entry name" value="Moesin tail domain"/>
    <property type="match status" value="1"/>
</dbReference>
<keyword evidence="3" id="KW-0472">Membrane</keyword>
<feature type="coiled-coil region" evidence="5">
    <location>
        <begin position="487"/>
        <end position="514"/>
    </location>
</feature>
<dbReference type="Pfam" id="PF20492">
    <property type="entry name" value="ERM_helical"/>
    <property type="match status" value="1"/>
</dbReference>
<dbReference type="Ensembl" id="ENSANIT00000005880.1">
    <property type="protein sequence ID" value="ENSANIP00000005692.1"/>
    <property type="gene ID" value="ENSANIG00000003855.1"/>
</dbReference>
<protein>
    <recommendedName>
        <fullName evidence="6">FERM domain-containing protein</fullName>
    </recommendedName>
</protein>
<dbReference type="InterPro" id="IPR011993">
    <property type="entry name" value="PH-like_dom_sf"/>
</dbReference>
<sequence>MIWCGYHKLKNMSIRGLKKKQPKTFKVKIITVDAEMEFSCEMKWKGKDLFDLVCRALGLRETWFFGLQYTIKGMCTWLKMDKKVKKQILDEEIYCSPEATVLLASYAVQAKYGDYDPNFHEPGFLAHDELLPKRVLRQYQLTAEMWEEKITAWYAEHRGIARDEAEMNYLKIAQDLEMYGVNYFPIAQNKNHTDLLLGVDAKGIHIYSINNRFSPNKSFEWSAIRNISYSEKELTIKPLDKKAEVFKFFSSQLKVNKLILQLCIGNHDLFMRRRKVDSIEIQQMKAQAREEKARKKMENQRLAREKQLREEAERAKEELERRLFQLEDEARQANEALLRSQEAAELLAEKAQIAEEEAKLLAQNAAEAEQERQRLEITALKTKEEKRLMEQKMREAELIAVKLVKESDRRAKEAEHLKQDLHEAREAERKAKQKLVDITRLNYPHMVKYPQYSPADTRDANFDKGSMKLDLKDIDLKRLSFEIERERLDYLEKSRKFEDRLKELKSEIHALKLEEKQSGLNCHWNEVLGSLDRSLGNTPSWMKTFETGDSLDINLQRPFPAYLLNTTSSWPCTNKIQHTVPVEKSSFQADSLVANSVGTGPRKQIIKVIRFVSKFPNVD</sequence>
<feature type="binding site" evidence="4">
    <location>
        <begin position="79"/>
        <end position="82"/>
    </location>
    <ligand>
        <name>a 1,2-diacyl-sn-glycero-3-phospho-(1D-myo-inositol)</name>
        <dbReference type="ChEBI" id="CHEBI:57880"/>
    </ligand>
</feature>
<dbReference type="Pfam" id="PF09380">
    <property type="entry name" value="FERM_C"/>
    <property type="match status" value="1"/>
</dbReference>
<reference evidence="7" key="2">
    <citation type="submission" date="2025-09" db="UniProtKB">
        <authorList>
            <consortium name="Ensembl"/>
        </authorList>
    </citation>
    <scope>IDENTIFICATION</scope>
</reference>
<evidence type="ECO:0000256" key="2">
    <source>
        <dbReference type="ARBA" id="ARBA00022475"/>
    </source>
</evidence>
<dbReference type="InterPro" id="IPR019749">
    <property type="entry name" value="Band_41_domain"/>
</dbReference>
<dbReference type="SUPFAM" id="SSF47031">
    <property type="entry name" value="Second domain of FERM"/>
    <property type="match status" value="1"/>
</dbReference>
<evidence type="ECO:0000256" key="5">
    <source>
        <dbReference type="SAM" id="Coils"/>
    </source>
</evidence>
<dbReference type="InterPro" id="IPR019747">
    <property type="entry name" value="FERM_CS"/>
</dbReference>
<dbReference type="SMART" id="SM01196">
    <property type="entry name" value="FERM_C"/>
    <property type="match status" value="1"/>
</dbReference>
<dbReference type="InterPro" id="IPR008954">
    <property type="entry name" value="Moesin_tail_sf"/>
</dbReference>
<dbReference type="PIRSF" id="PIRSF002305">
    <property type="entry name" value="ERM"/>
    <property type="match status" value="1"/>
</dbReference>
<reference evidence="7" key="1">
    <citation type="submission" date="2025-08" db="UniProtKB">
        <authorList>
            <consortium name="Ensembl"/>
        </authorList>
    </citation>
    <scope>IDENTIFICATION</scope>
</reference>
<dbReference type="InterPro" id="IPR011259">
    <property type="entry name" value="ERM_C_dom"/>
</dbReference>
<proteinExistence type="predicted"/>
<dbReference type="InterPro" id="IPR011174">
    <property type="entry name" value="ERM"/>
</dbReference>
<evidence type="ECO:0000256" key="3">
    <source>
        <dbReference type="ARBA" id="ARBA00023136"/>
    </source>
</evidence>
<dbReference type="InterPro" id="IPR041789">
    <property type="entry name" value="ERM_FERM_C"/>
</dbReference>
<evidence type="ECO:0000256" key="1">
    <source>
        <dbReference type="ARBA" id="ARBA00004202"/>
    </source>
</evidence>
<dbReference type="GO" id="GO:0003779">
    <property type="term" value="F:actin binding"/>
    <property type="evidence" value="ECO:0007669"/>
    <property type="project" value="InterPro"/>
</dbReference>
<dbReference type="Gene3D" id="2.30.29.30">
    <property type="entry name" value="Pleckstrin-homology domain (PH domain)/Phosphotyrosine-binding domain (PTB)"/>
    <property type="match status" value="1"/>
</dbReference>
<comment type="subcellular location">
    <subcellularLocation>
        <location evidence="1">Cell membrane</location>
        <topology evidence="1">Peripheral membrane protein</topology>
    </subcellularLocation>
</comment>
<dbReference type="SUPFAM" id="SSF50729">
    <property type="entry name" value="PH domain-like"/>
    <property type="match status" value="1"/>
</dbReference>
<dbReference type="AlphaFoldDB" id="A0A8B9MBZ8"/>
<dbReference type="InterPro" id="IPR000299">
    <property type="entry name" value="FERM_domain"/>
</dbReference>
<dbReference type="FunFam" id="1.20.5.450:FF:000001">
    <property type="entry name" value="radixin isoform X2"/>
    <property type="match status" value="1"/>
</dbReference>
<dbReference type="Gene3D" id="1.20.5.450">
    <property type="match status" value="1"/>
</dbReference>
<dbReference type="PROSITE" id="PS00661">
    <property type="entry name" value="FERM_2"/>
    <property type="match status" value="1"/>
</dbReference>